<dbReference type="Gene3D" id="1.25.40.10">
    <property type="entry name" value="Tetratricopeptide repeat domain"/>
    <property type="match status" value="3"/>
</dbReference>
<dbReference type="Gene3D" id="3.30.70.1230">
    <property type="entry name" value="Nucleotide cyclase"/>
    <property type="match status" value="1"/>
</dbReference>
<dbReference type="Proteomes" id="UP000183050">
    <property type="component" value="Chromosome"/>
</dbReference>
<dbReference type="SUPFAM" id="SSF48452">
    <property type="entry name" value="TPR-like"/>
    <property type="match status" value="1"/>
</dbReference>
<reference evidence="3 4" key="1">
    <citation type="submission" date="2016-11" db="EMBL/GenBank/DDBJ databases">
        <title>Rhizobium leguminosarum bv. viciae strain Vaf12 isolated from Vavilovia formosa root nodules from Russia, Dagestan.</title>
        <authorList>
            <person name="Kimeklis A."/>
        </authorList>
    </citation>
    <scope>NUCLEOTIDE SEQUENCE [LARGE SCALE GENOMIC DNA]</scope>
    <source>
        <strain evidence="3 4">Vaf-108</strain>
    </source>
</reference>
<dbReference type="RefSeq" id="WP_072639827.1">
    <property type="nucleotide sequence ID" value="NZ_CP018228.1"/>
</dbReference>
<dbReference type="InterPro" id="IPR050697">
    <property type="entry name" value="Adenylyl/Guanylyl_Cyclase_3/4"/>
</dbReference>
<dbReference type="PANTHER" id="PTHR43081">
    <property type="entry name" value="ADENYLATE CYCLASE, TERMINAL-DIFFERENTIATION SPECIFIC-RELATED"/>
    <property type="match status" value="1"/>
</dbReference>
<evidence type="ECO:0000313" key="4">
    <source>
        <dbReference type="Proteomes" id="UP000183050"/>
    </source>
</evidence>
<dbReference type="InterPro" id="IPR019734">
    <property type="entry name" value="TPR_rpt"/>
</dbReference>
<dbReference type="InterPro" id="IPR029787">
    <property type="entry name" value="Nucleotide_cyclase"/>
</dbReference>
<evidence type="ECO:0000259" key="2">
    <source>
        <dbReference type="PROSITE" id="PS50125"/>
    </source>
</evidence>
<accession>A0A1L3ZCY7</accession>
<dbReference type="NCBIfam" id="NF047558">
    <property type="entry name" value="TPR_END_plus"/>
    <property type="match status" value="1"/>
</dbReference>
<protein>
    <recommendedName>
        <fullName evidence="2">Guanylate cyclase domain-containing protein</fullName>
    </recommendedName>
</protein>
<dbReference type="Gene3D" id="3.40.50.10070">
    <property type="entry name" value="TolB, N-terminal domain"/>
    <property type="match status" value="1"/>
</dbReference>
<dbReference type="PROSITE" id="PS50005">
    <property type="entry name" value="TPR"/>
    <property type="match status" value="1"/>
</dbReference>
<evidence type="ECO:0000313" key="3">
    <source>
        <dbReference type="EMBL" id="API53509.1"/>
    </source>
</evidence>
<dbReference type="PANTHER" id="PTHR43081:SF19">
    <property type="entry name" value="PH-SENSITIVE ADENYLATE CYCLASE RV1264"/>
    <property type="match status" value="1"/>
</dbReference>
<dbReference type="InterPro" id="IPR011990">
    <property type="entry name" value="TPR-like_helical_dom_sf"/>
</dbReference>
<feature type="repeat" description="TPR" evidence="1">
    <location>
        <begin position="451"/>
        <end position="484"/>
    </location>
</feature>
<organism evidence="3 4">
    <name type="scientific">Rhizobium leguminosarum</name>
    <dbReference type="NCBI Taxonomy" id="384"/>
    <lineage>
        <taxon>Bacteria</taxon>
        <taxon>Pseudomonadati</taxon>
        <taxon>Pseudomonadota</taxon>
        <taxon>Alphaproteobacteria</taxon>
        <taxon>Hyphomicrobiales</taxon>
        <taxon>Rhizobiaceae</taxon>
        <taxon>Rhizobium/Agrobacterium group</taxon>
        <taxon>Rhizobium</taxon>
    </lineage>
</organism>
<feature type="domain" description="Guanylate cyclase" evidence="2">
    <location>
        <begin position="7"/>
        <end position="122"/>
    </location>
</feature>
<dbReference type="SUPFAM" id="SSF55073">
    <property type="entry name" value="Nucleotide cyclase"/>
    <property type="match status" value="1"/>
</dbReference>
<dbReference type="GO" id="GO:0006171">
    <property type="term" value="P:cAMP biosynthetic process"/>
    <property type="evidence" value="ECO:0007669"/>
    <property type="project" value="TreeGrafter"/>
</dbReference>
<dbReference type="EMBL" id="CP018228">
    <property type="protein sequence ID" value="API53509.1"/>
    <property type="molecule type" value="Genomic_DNA"/>
</dbReference>
<name>A0A1L3ZCY7_RHILE</name>
<dbReference type="GO" id="GO:0035556">
    <property type="term" value="P:intracellular signal transduction"/>
    <property type="evidence" value="ECO:0007669"/>
    <property type="project" value="InterPro"/>
</dbReference>
<proteinExistence type="predicted"/>
<sequence length="635" mass="69986">MQRRLSAILSADIVGYTRLMEIDDISTLSRLKSLRHDLVDPCIAAHNGRIVKLMGDGMLVEFASVADAVRCATEVQSRIARAEPRAAWDRRLVYRIGVNLGYIIVDGDDIHGDGVNVAARLQSLADPGGVAIAGIVREHIGSKLGIDFEDFGQHSVKNHERPIQVHMARFEYPWQDDSPPKRPAAAVAAAERDGASIAVLPFTNMSGDPEQEYFSDGITEDIITDLAKVSALSVIARNSSFIYKGRSVDMKQVGRELGVRYVLEGSVRKAGTKVRIAAQLINGTDGRHVWAERYDRDLEDIFALQDEISKHIVDALKVRLLAKELETITKRGTDNPEAYQIYLMGRSFFNRGHEARSIKTARGLFAKAIDVDPLYARAYAGLADCDSYLLLANDSTATYDNIIGNADRALELDPGLADAHASRGIAMFSKGLRAEAEAEFELALERDPTSFEANFFHGRNCHAQGQFERARGFYERTITLKPDDYRAWDQLRAVHVSLGHHQEAVQSARECLRLIEGEIAAHPDEPILMCYGGCLLADLGEMERGVSWASRAAAIAGDDLRVLYNLACCYAKLGKPAEAIACLERQASGSPTYVASVVAWMKKDSDLDPLRNHPRYLALADRMEAQLAEPPGLIP</sequence>
<dbReference type="Pfam" id="PF13181">
    <property type="entry name" value="TPR_8"/>
    <property type="match status" value="1"/>
</dbReference>
<dbReference type="SMART" id="SM00028">
    <property type="entry name" value="TPR"/>
    <property type="match status" value="4"/>
</dbReference>
<keyword evidence="1" id="KW-0802">TPR repeat</keyword>
<dbReference type="GO" id="GO:0004016">
    <property type="term" value="F:adenylate cyclase activity"/>
    <property type="evidence" value="ECO:0007669"/>
    <property type="project" value="UniProtKB-ARBA"/>
</dbReference>
<dbReference type="PROSITE" id="PS50125">
    <property type="entry name" value="GUANYLATE_CYCLASE_2"/>
    <property type="match status" value="1"/>
</dbReference>
<dbReference type="InterPro" id="IPR001054">
    <property type="entry name" value="A/G_cyclase"/>
</dbReference>
<dbReference type="AlphaFoldDB" id="A0A1L3ZCY7"/>
<dbReference type="Pfam" id="PF00211">
    <property type="entry name" value="Guanylate_cyc"/>
    <property type="match status" value="1"/>
</dbReference>
<dbReference type="CDD" id="cd07302">
    <property type="entry name" value="CHD"/>
    <property type="match status" value="1"/>
</dbReference>
<gene>
    <name evidence="3" type="ORF">BMW22_19540</name>
</gene>
<evidence type="ECO:0000256" key="1">
    <source>
        <dbReference type="PROSITE-ProRule" id="PRU00339"/>
    </source>
</evidence>